<dbReference type="OrthoDB" id="9786188at2"/>
<dbReference type="GO" id="GO:0004622">
    <property type="term" value="F:phosphatidylcholine lysophospholipase activity"/>
    <property type="evidence" value="ECO:0007669"/>
    <property type="project" value="TreeGrafter"/>
</dbReference>
<dbReference type="EMBL" id="AP014936">
    <property type="protein sequence ID" value="BAU48091.1"/>
    <property type="molecule type" value="Genomic_DNA"/>
</dbReference>
<dbReference type="Gene3D" id="3.40.50.1110">
    <property type="entry name" value="SGNH hydrolase"/>
    <property type="match status" value="1"/>
</dbReference>
<evidence type="ECO:0000313" key="2">
    <source>
        <dbReference type="Proteomes" id="UP000218899"/>
    </source>
</evidence>
<accession>A0A1B4VBL9</accession>
<dbReference type="Gene3D" id="2.60.40.2810">
    <property type="match status" value="1"/>
</dbReference>
<name>A0A1B4VBL9_9GAMM</name>
<dbReference type="Proteomes" id="UP000218899">
    <property type="component" value="Chromosome"/>
</dbReference>
<protein>
    <submittedName>
        <fullName evidence="1">SGNH hydrolase</fullName>
    </submittedName>
</protein>
<evidence type="ECO:0000313" key="1">
    <source>
        <dbReference type="EMBL" id="BAU48091.1"/>
    </source>
</evidence>
<dbReference type="AlphaFoldDB" id="A0A1B4VBL9"/>
<organism evidence="1 2">
    <name type="scientific">Sulfurifustis variabilis</name>
    <dbReference type="NCBI Taxonomy" id="1675686"/>
    <lineage>
        <taxon>Bacteria</taxon>
        <taxon>Pseudomonadati</taxon>
        <taxon>Pseudomonadota</taxon>
        <taxon>Gammaproteobacteria</taxon>
        <taxon>Acidiferrobacterales</taxon>
        <taxon>Acidiferrobacteraceae</taxon>
        <taxon>Sulfurifustis</taxon>
    </lineage>
</organism>
<dbReference type="InterPro" id="IPR051532">
    <property type="entry name" value="Ester_Hydrolysis_Enzymes"/>
</dbReference>
<dbReference type="KEGG" id="sva:SVA_1529"/>
<dbReference type="InterPro" id="IPR036514">
    <property type="entry name" value="SGNH_hydro_sf"/>
</dbReference>
<sequence>MAVPSASATLSGRLPGSDPDGNALIYEILDYPLNGSLSTDPSGNYTYTPYANARGMDRFTYRVSDPSGLVSDVGTMALLVDGSLRIMPLGDSITAGFMPGLPESQYVGYRRKLHSDLSALGLPVDFVGSVAHQGGSANPPLADRDHEGHDGWCDDNTPYCTVSSGRTIADNIAGFLDANPPDIVLLHIGTNHFDTNSAGVERILDGINAWAEGHYRVSVFVARIIPTLDGSLDVTTFNQNVANVAFDRSRTRIWLVDQQSQLSLPDDGNRADPRWMTDDLHPNQTGYDRLADRWRLDLVSSGALPTCD</sequence>
<dbReference type="PANTHER" id="PTHR30383">
    <property type="entry name" value="THIOESTERASE 1/PROTEASE 1/LYSOPHOSPHOLIPASE L1"/>
    <property type="match status" value="1"/>
</dbReference>
<dbReference type="PANTHER" id="PTHR30383:SF5">
    <property type="entry name" value="SGNH HYDROLASE-TYPE ESTERASE DOMAIN-CONTAINING PROTEIN"/>
    <property type="match status" value="1"/>
</dbReference>
<proteinExistence type="predicted"/>
<gene>
    <name evidence="1" type="ORF">SVA_1529</name>
</gene>
<keyword evidence="1" id="KW-0378">Hydrolase</keyword>
<keyword evidence="2" id="KW-1185">Reference proteome</keyword>
<dbReference type="SUPFAM" id="SSF52266">
    <property type="entry name" value="SGNH hydrolase"/>
    <property type="match status" value="1"/>
</dbReference>
<reference evidence="1 2" key="1">
    <citation type="submission" date="2015-08" db="EMBL/GenBank/DDBJ databases">
        <title>Complete genome sequence of Sulfurifustis variabilis.</title>
        <authorList>
            <person name="Miura A."/>
            <person name="Kojima H."/>
            <person name="Fukui M."/>
        </authorList>
    </citation>
    <scope>NUCLEOTIDE SEQUENCE [LARGE SCALE GENOMIC DNA]</scope>
    <source>
        <strain evidence="2">skN76</strain>
    </source>
</reference>
<dbReference type="Pfam" id="PF17963">
    <property type="entry name" value="Big_9"/>
    <property type="match status" value="1"/>
</dbReference>